<comment type="function">
    <text evidence="7">Involved in the gluconeogenesis. Catalyzes stereospecifically the conversion of dihydroxyacetone phosphate (DHAP) to D-glyceraldehyde-3-phosphate (G3P).</text>
</comment>
<dbReference type="STRING" id="1802200.A2812_00960"/>
<evidence type="ECO:0000256" key="6">
    <source>
        <dbReference type="ARBA" id="ARBA00023235"/>
    </source>
</evidence>
<dbReference type="Gene3D" id="3.20.20.70">
    <property type="entry name" value="Aldolase class I"/>
    <property type="match status" value="1"/>
</dbReference>
<dbReference type="InterPro" id="IPR000652">
    <property type="entry name" value="Triosephosphate_isomerase"/>
</dbReference>
<dbReference type="GO" id="GO:0005829">
    <property type="term" value="C:cytosol"/>
    <property type="evidence" value="ECO:0007669"/>
    <property type="project" value="TreeGrafter"/>
</dbReference>
<keyword evidence="5 7" id="KW-0324">Glycolysis</keyword>
<dbReference type="PANTHER" id="PTHR21139">
    <property type="entry name" value="TRIOSEPHOSPHATE ISOMERASE"/>
    <property type="match status" value="1"/>
</dbReference>
<feature type="active site" description="Proton acceptor" evidence="7">
    <location>
        <position position="162"/>
    </location>
</feature>
<dbReference type="GO" id="GO:0006094">
    <property type="term" value="P:gluconeogenesis"/>
    <property type="evidence" value="ECO:0007669"/>
    <property type="project" value="UniProtKB-UniRule"/>
</dbReference>
<feature type="binding site" evidence="7">
    <location>
        <position position="200"/>
    </location>
    <ligand>
        <name>substrate</name>
    </ligand>
</feature>
<dbReference type="Proteomes" id="UP000177190">
    <property type="component" value="Unassembled WGS sequence"/>
</dbReference>
<dbReference type="FunFam" id="3.20.20.70:FF:000016">
    <property type="entry name" value="Triosephosphate isomerase"/>
    <property type="match status" value="1"/>
</dbReference>
<evidence type="ECO:0000256" key="1">
    <source>
        <dbReference type="ARBA" id="ARBA00004680"/>
    </source>
</evidence>
<dbReference type="SUPFAM" id="SSF51351">
    <property type="entry name" value="Triosephosphate isomerase (TIM)"/>
    <property type="match status" value="1"/>
</dbReference>
<dbReference type="EC" id="5.3.1.1" evidence="7 8"/>
<dbReference type="InterPro" id="IPR035990">
    <property type="entry name" value="TIM_sf"/>
</dbReference>
<comment type="catalytic activity">
    <reaction evidence="7 8">
        <text>D-glyceraldehyde 3-phosphate = dihydroxyacetone phosphate</text>
        <dbReference type="Rhea" id="RHEA:18585"/>
        <dbReference type="ChEBI" id="CHEBI:57642"/>
        <dbReference type="ChEBI" id="CHEBI:59776"/>
        <dbReference type="EC" id="5.3.1.1"/>
    </reaction>
</comment>
<feature type="binding site" evidence="7">
    <location>
        <begin position="8"/>
        <end position="10"/>
    </location>
    <ligand>
        <name>substrate</name>
    </ligand>
</feature>
<evidence type="ECO:0000256" key="2">
    <source>
        <dbReference type="ARBA" id="ARBA00007422"/>
    </source>
</evidence>
<dbReference type="GO" id="GO:0046166">
    <property type="term" value="P:glyceraldehyde-3-phosphate biosynthetic process"/>
    <property type="evidence" value="ECO:0007669"/>
    <property type="project" value="TreeGrafter"/>
</dbReference>
<feature type="active site" description="Electrophile" evidence="7">
    <location>
        <position position="92"/>
    </location>
</feature>
<evidence type="ECO:0000256" key="5">
    <source>
        <dbReference type="ARBA" id="ARBA00023152"/>
    </source>
</evidence>
<keyword evidence="3 7" id="KW-0312">Gluconeogenesis</keyword>
<dbReference type="NCBIfam" id="TIGR00419">
    <property type="entry name" value="tim"/>
    <property type="match status" value="1"/>
</dbReference>
<organism evidence="9 10">
    <name type="scientific">Candidatus Staskawiczbacteria bacterium RIFCSPHIGHO2_01_FULL_36_16</name>
    <dbReference type="NCBI Taxonomy" id="1802200"/>
    <lineage>
        <taxon>Bacteria</taxon>
        <taxon>Candidatus Staskawicziibacteriota</taxon>
    </lineage>
</organism>
<dbReference type="PANTHER" id="PTHR21139:SF42">
    <property type="entry name" value="TRIOSEPHOSPHATE ISOMERASE"/>
    <property type="match status" value="1"/>
</dbReference>
<comment type="subunit">
    <text evidence="7 8">Homodimer.</text>
</comment>
<evidence type="ECO:0000256" key="4">
    <source>
        <dbReference type="ARBA" id="ARBA00022490"/>
    </source>
</evidence>
<name>A0A1G2HTW8_9BACT</name>
<dbReference type="GO" id="GO:0006096">
    <property type="term" value="P:glycolytic process"/>
    <property type="evidence" value="ECO:0007669"/>
    <property type="project" value="UniProtKB-UniRule"/>
</dbReference>
<evidence type="ECO:0000313" key="9">
    <source>
        <dbReference type="EMBL" id="OGZ65680.1"/>
    </source>
</evidence>
<dbReference type="PROSITE" id="PS00171">
    <property type="entry name" value="TIM_1"/>
    <property type="match status" value="1"/>
</dbReference>
<reference evidence="9 10" key="1">
    <citation type="journal article" date="2016" name="Nat. Commun.">
        <title>Thousands of microbial genomes shed light on interconnected biogeochemical processes in an aquifer system.</title>
        <authorList>
            <person name="Anantharaman K."/>
            <person name="Brown C.T."/>
            <person name="Hug L.A."/>
            <person name="Sharon I."/>
            <person name="Castelle C.J."/>
            <person name="Probst A.J."/>
            <person name="Thomas B.C."/>
            <person name="Singh A."/>
            <person name="Wilkins M.J."/>
            <person name="Karaoz U."/>
            <person name="Brodie E.L."/>
            <person name="Williams K.H."/>
            <person name="Hubbard S.S."/>
            <person name="Banfield J.F."/>
        </authorList>
    </citation>
    <scope>NUCLEOTIDE SEQUENCE [LARGE SCALE GENOMIC DNA]</scope>
</reference>
<dbReference type="InterPro" id="IPR020861">
    <property type="entry name" value="Triosephosphate_isomerase_AS"/>
</dbReference>
<dbReference type="InterPro" id="IPR022896">
    <property type="entry name" value="TrioseP_Isoase_bac/euk"/>
</dbReference>
<comment type="pathway">
    <text evidence="7 8">Carbohydrate biosynthesis; gluconeogenesis.</text>
</comment>
<feature type="binding site" evidence="7">
    <location>
        <position position="168"/>
    </location>
    <ligand>
        <name>substrate</name>
    </ligand>
</feature>
<dbReference type="PROSITE" id="PS51440">
    <property type="entry name" value="TIM_2"/>
    <property type="match status" value="1"/>
</dbReference>
<comment type="similarity">
    <text evidence="2 7 8">Belongs to the triosephosphate isomerase family.</text>
</comment>
<dbReference type="GO" id="GO:0004807">
    <property type="term" value="F:triose-phosphate isomerase activity"/>
    <property type="evidence" value="ECO:0007669"/>
    <property type="project" value="UniProtKB-UniRule"/>
</dbReference>
<comment type="subcellular location">
    <subcellularLocation>
        <location evidence="7 8">Cytoplasm</location>
    </subcellularLocation>
</comment>
<accession>A0A1G2HTW8</accession>
<dbReference type="InterPro" id="IPR013785">
    <property type="entry name" value="Aldolase_TIM"/>
</dbReference>
<sequence>MKNIIIANWKCNPISQKEAKEIFDEIKAGIKDATAEIVVCPPFVYLALRSFSEGGFALGAQNLFWEEKGAFTGEISGAMLKDIGAEYVIIGHSERRKYFDETDEQVNQKIKKALEFGLKIIFCIGETAEEKEAGKREEVLQRQIQEGLKDVLDIDNINVAYEPVWAIGTGNNCSVEETKESIEFIRKFVKKDTRILYGGSVKSENSGAYIKEAGSNGLLVGGASLDGKEFIKIIQSAE</sequence>
<keyword evidence="4 7" id="KW-0963">Cytoplasm</keyword>
<proteinExistence type="inferred from homology"/>
<dbReference type="CDD" id="cd00311">
    <property type="entry name" value="TIM"/>
    <property type="match status" value="1"/>
</dbReference>
<evidence type="ECO:0000256" key="7">
    <source>
        <dbReference type="HAMAP-Rule" id="MF_00147"/>
    </source>
</evidence>
<dbReference type="GO" id="GO:0019563">
    <property type="term" value="P:glycerol catabolic process"/>
    <property type="evidence" value="ECO:0007669"/>
    <property type="project" value="TreeGrafter"/>
</dbReference>
<protein>
    <recommendedName>
        <fullName evidence="7 8">Triosephosphate isomerase</fullName>
        <shortName evidence="7">TIM</shortName>
        <shortName evidence="7">TPI</shortName>
        <ecNumber evidence="7 8">5.3.1.1</ecNumber>
    </recommendedName>
    <alternativeName>
        <fullName evidence="7">Triose-phosphate isomerase</fullName>
    </alternativeName>
</protein>
<keyword evidence="6 7" id="KW-0413">Isomerase</keyword>
<dbReference type="UniPathway" id="UPA00138"/>
<dbReference type="UniPathway" id="UPA00109">
    <property type="reaction ID" value="UER00189"/>
</dbReference>
<dbReference type="HAMAP" id="MF_00147_B">
    <property type="entry name" value="TIM_B"/>
    <property type="match status" value="1"/>
</dbReference>
<comment type="pathway">
    <text evidence="1 7 8">Carbohydrate degradation; glycolysis; D-glyceraldehyde 3-phosphate from glycerone phosphate: step 1/1.</text>
</comment>
<dbReference type="AlphaFoldDB" id="A0A1G2HTW8"/>
<evidence type="ECO:0000256" key="3">
    <source>
        <dbReference type="ARBA" id="ARBA00022432"/>
    </source>
</evidence>
<dbReference type="Pfam" id="PF00121">
    <property type="entry name" value="TIM"/>
    <property type="match status" value="1"/>
</dbReference>
<feature type="binding site" evidence="7">
    <location>
        <begin position="221"/>
        <end position="222"/>
    </location>
    <ligand>
        <name>substrate</name>
    </ligand>
</feature>
<evidence type="ECO:0000256" key="8">
    <source>
        <dbReference type="RuleBase" id="RU363013"/>
    </source>
</evidence>
<evidence type="ECO:0000313" key="10">
    <source>
        <dbReference type="Proteomes" id="UP000177190"/>
    </source>
</evidence>
<comment type="caution">
    <text evidence="9">The sequence shown here is derived from an EMBL/GenBank/DDBJ whole genome shotgun (WGS) entry which is preliminary data.</text>
</comment>
<dbReference type="EMBL" id="MHOM01000001">
    <property type="protein sequence ID" value="OGZ65680.1"/>
    <property type="molecule type" value="Genomic_DNA"/>
</dbReference>
<gene>
    <name evidence="7" type="primary">tpiA</name>
    <name evidence="9" type="ORF">A2812_00960</name>
</gene>